<evidence type="ECO:0000256" key="1">
    <source>
        <dbReference type="ARBA" id="ARBA00022837"/>
    </source>
</evidence>
<protein>
    <recommendedName>
        <fullName evidence="3">EF-hand domain-containing protein</fullName>
    </recommendedName>
</protein>
<evidence type="ECO:0000313" key="4">
    <source>
        <dbReference type="EMBL" id="CAJ1410003.1"/>
    </source>
</evidence>
<comment type="caution">
    <text evidence="4">The sequence shown here is derived from an EMBL/GenBank/DDBJ whole genome shotgun (WGS) entry which is preliminary data.</text>
</comment>
<feature type="domain" description="EF-hand" evidence="3">
    <location>
        <begin position="444"/>
        <end position="479"/>
    </location>
</feature>
<dbReference type="GO" id="GO:0005509">
    <property type="term" value="F:calcium ion binding"/>
    <property type="evidence" value="ECO:0007669"/>
    <property type="project" value="InterPro"/>
</dbReference>
<dbReference type="EMBL" id="CAUJNA010003800">
    <property type="protein sequence ID" value="CAJ1410003.1"/>
    <property type="molecule type" value="Genomic_DNA"/>
</dbReference>
<feature type="domain" description="EF-hand" evidence="3">
    <location>
        <begin position="404"/>
        <end position="439"/>
    </location>
</feature>
<reference evidence="4" key="1">
    <citation type="submission" date="2023-08" db="EMBL/GenBank/DDBJ databases">
        <authorList>
            <person name="Chen Y."/>
            <person name="Shah S."/>
            <person name="Dougan E. K."/>
            <person name="Thang M."/>
            <person name="Chan C."/>
        </authorList>
    </citation>
    <scope>NUCLEOTIDE SEQUENCE</scope>
</reference>
<dbReference type="PROSITE" id="PS00018">
    <property type="entry name" value="EF_HAND_1"/>
    <property type="match status" value="2"/>
</dbReference>
<organism evidence="4 5">
    <name type="scientific">Effrenium voratum</name>
    <dbReference type="NCBI Taxonomy" id="2562239"/>
    <lineage>
        <taxon>Eukaryota</taxon>
        <taxon>Sar</taxon>
        <taxon>Alveolata</taxon>
        <taxon>Dinophyceae</taxon>
        <taxon>Suessiales</taxon>
        <taxon>Symbiodiniaceae</taxon>
        <taxon>Effrenium</taxon>
    </lineage>
</organism>
<sequence length="713" mass="81570">MKRHQCRASRASPPRVLQSKKSMKSLASLEPDTIERLMDFSDLQEEIKMKVKENKAVLDDEAPAATRRRRREINKKLRELKRKYKDKMTAVVEGEDPMESRPTLQRAMTMEGMPTVSKAYLSLVSPSDEKTYRDVLRRYTDTDAIDQSDLRQFLENVGFKPRNKAERELMNNLLRNLDTLDVKFELLFQEIIPNIRLGFAEIRSADLSKRFHAADVDKSGTLSMIELLQILRWSGYFPRLNQMIQTVTEVIPETAELLQQSSFTAFLEKDILSLPQFHILAPLLEERAESDFVQRRQEIAETMDLDEHTERLWGFALVDLQDVFLRRAKHDLLPFPSLLHLALDCGLVQHRGSGFREKLRSIAAEEVAPQLVEEGLDLNDPIAVERAHFDFRQVLRIMTQIREIENDLIADVFAAADTDDTNGLSVEECIECLDNCGIKASGKQSQEMIPKLVEEFDEDGSGELDLEEYLEFAKFVADRMRKMQHVSNMDMAQRVGYGEEEYLRFWDAFVGADDNLDSMLEEEELLHAVWQARPEIDIAAGDVRAILKDQGIGYWKQEIRLTMYDFLLIMKDVDQLGTWRTLGQDKGVEKELVDSFIGLWRSLARNIKEDNVSVKELQRAVKTLPGAPVKLARIRLLQQMGIEAIDFASFVQVMKTKNSELGDGLDIAESDFSGPLSPHEFMSPMITPSAPVRPAASIRRGGEEPASEIMVLW</sequence>
<dbReference type="SUPFAM" id="SSF47473">
    <property type="entry name" value="EF-hand"/>
    <property type="match status" value="2"/>
</dbReference>
<proteinExistence type="predicted"/>
<feature type="domain" description="EF-hand" evidence="3">
    <location>
        <begin position="202"/>
        <end position="237"/>
    </location>
</feature>
<evidence type="ECO:0000313" key="5">
    <source>
        <dbReference type="Proteomes" id="UP001178507"/>
    </source>
</evidence>
<name>A0AA36NMR6_9DINO</name>
<evidence type="ECO:0000259" key="3">
    <source>
        <dbReference type="PROSITE" id="PS50222"/>
    </source>
</evidence>
<gene>
    <name evidence="4" type="ORF">EVOR1521_LOCUS30954</name>
</gene>
<dbReference type="AlphaFoldDB" id="A0AA36NMR6"/>
<dbReference type="PROSITE" id="PS50222">
    <property type="entry name" value="EF_HAND_2"/>
    <property type="match status" value="3"/>
</dbReference>
<dbReference type="InterPro" id="IPR011992">
    <property type="entry name" value="EF-hand-dom_pair"/>
</dbReference>
<feature type="region of interest" description="Disordered" evidence="2">
    <location>
        <begin position="1"/>
        <end position="25"/>
    </location>
</feature>
<keyword evidence="5" id="KW-1185">Reference proteome</keyword>
<dbReference type="Pfam" id="PF13202">
    <property type="entry name" value="EF-hand_5"/>
    <property type="match status" value="1"/>
</dbReference>
<keyword evidence="1" id="KW-0106">Calcium</keyword>
<dbReference type="Pfam" id="PF13499">
    <property type="entry name" value="EF-hand_7"/>
    <property type="match status" value="1"/>
</dbReference>
<dbReference type="Proteomes" id="UP001178507">
    <property type="component" value="Unassembled WGS sequence"/>
</dbReference>
<dbReference type="InterPro" id="IPR018247">
    <property type="entry name" value="EF_Hand_1_Ca_BS"/>
</dbReference>
<accession>A0AA36NMR6</accession>
<evidence type="ECO:0000256" key="2">
    <source>
        <dbReference type="SAM" id="MobiDB-lite"/>
    </source>
</evidence>
<dbReference type="InterPro" id="IPR002048">
    <property type="entry name" value="EF_hand_dom"/>
</dbReference>
<dbReference type="Gene3D" id="1.10.238.10">
    <property type="entry name" value="EF-hand"/>
    <property type="match status" value="2"/>
</dbReference>